<feature type="signal peptide" evidence="1">
    <location>
        <begin position="1"/>
        <end position="31"/>
    </location>
</feature>
<dbReference type="GO" id="GO:0005975">
    <property type="term" value="P:carbohydrate metabolic process"/>
    <property type="evidence" value="ECO:0007669"/>
    <property type="project" value="UniProtKB-ARBA"/>
</dbReference>
<protein>
    <recommendedName>
        <fullName evidence="4">DUF11 domain-containing protein</fullName>
    </recommendedName>
</protein>
<evidence type="ECO:0008006" key="4">
    <source>
        <dbReference type="Google" id="ProtNLM"/>
    </source>
</evidence>
<name>A0AAU8HA18_9ACTN</name>
<feature type="chain" id="PRO_5043289094" description="DUF11 domain-containing protein" evidence="1">
    <location>
        <begin position="32"/>
        <end position="295"/>
    </location>
</feature>
<evidence type="ECO:0000313" key="3">
    <source>
        <dbReference type="EMBL" id="XCH72904.1"/>
    </source>
</evidence>
<dbReference type="PROSITE" id="PS51318">
    <property type="entry name" value="TAT"/>
    <property type="match status" value="1"/>
</dbReference>
<dbReference type="RefSeq" id="WP_350931787.1">
    <property type="nucleotide sequence ID" value="NZ_CP157762.1"/>
</dbReference>
<dbReference type="EMBL" id="CP157762">
    <property type="protein sequence ID" value="XBP92207.1"/>
    <property type="molecule type" value="Genomic_DNA"/>
</dbReference>
<evidence type="ECO:0000313" key="2">
    <source>
        <dbReference type="EMBL" id="XBP92207.1"/>
    </source>
</evidence>
<reference evidence="2" key="1">
    <citation type="submission" date="2024-01" db="EMBL/GenBank/DDBJ databases">
        <title>The genome sequence of Micromonospora mangrovi CCTCC AA 2012012.</title>
        <authorList>
            <person name="Gao J."/>
        </authorList>
    </citation>
    <scope>NUCLEOTIDE SEQUENCE</scope>
    <source>
        <strain evidence="2">CCTCC AA 2012012</strain>
    </source>
</reference>
<dbReference type="InterPro" id="IPR006311">
    <property type="entry name" value="TAT_signal"/>
</dbReference>
<accession>A0AAU8HA18</accession>
<reference evidence="3" key="2">
    <citation type="submission" date="2024-06" db="EMBL/GenBank/DDBJ databases">
        <title>Micromonospora mangrovi CCTCC AA 2012012 genome sequences.</title>
        <authorList>
            <person name="Gao J."/>
        </authorList>
    </citation>
    <scope>NUCLEOTIDE SEQUENCE</scope>
    <source>
        <strain evidence="3">CCTCC AA 2012012</strain>
    </source>
</reference>
<gene>
    <name evidence="3" type="ORF">ABUL08_21625</name>
    <name evidence="2" type="ORF">VK199_21550</name>
</gene>
<dbReference type="EMBL" id="CP159342">
    <property type="protein sequence ID" value="XCH72904.1"/>
    <property type="molecule type" value="Genomic_DNA"/>
</dbReference>
<sequence length="295" mass="29921">MTSQRIRRTGLTLLSLAASAALLPAAPAAAAAPRADLTVHLTTTDAITRGNNRAEVHVVATVDNIGTAAAQDATVAFQIPAGTTLGSGEAAWSCDAQLVCTYPYGSVPAGGSTGPLSLYLNIPDGPTGNPLTIGATVSTTSREVTRTNNTAQAQAVYGSFPDLGMFGDAGGGSSEMKVQTTGGQVMPTFSIENWGSATADDLRVAIDLPAGATAVAQPSGPTAWQCDLAAAPVVCVSGPFYPKDTASLSLPIQLPAGTADEVVTVHAKVTTSSPEWEVNSSNEVTLSYLYVTPVA</sequence>
<keyword evidence="1" id="KW-0732">Signal</keyword>
<evidence type="ECO:0000256" key="1">
    <source>
        <dbReference type="SAM" id="SignalP"/>
    </source>
</evidence>
<dbReference type="AlphaFoldDB" id="A0AAU8HA18"/>
<dbReference type="Gene3D" id="2.60.40.10">
    <property type="entry name" value="Immunoglobulins"/>
    <property type="match status" value="1"/>
</dbReference>
<dbReference type="InterPro" id="IPR013783">
    <property type="entry name" value="Ig-like_fold"/>
</dbReference>
<proteinExistence type="predicted"/>
<organism evidence="3">
    <name type="scientific">Micromonospora sp. CCTCC AA 2012012</name>
    <dbReference type="NCBI Taxonomy" id="3111921"/>
    <lineage>
        <taxon>Bacteria</taxon>
        <taxon>Bacillati</taxon>
        <taxon>Actinomycetota</taxon>
        <taxon>Actinomycetes</taxon>
        <taxon>Micromonosporales</taxon>
        <taxon>Micromonosporaceae</taxon>
        <taxon>Micromonospora</taxon>
    </lineage>
</organism>